<gene>
    <name evidence="1" type="ORF">GCM10010507_34780</name>
</gene>
<dbReference type="EMBL" id="BMVB01000010">
    <property type="protein sequence ID" value="GHC55361.1"/>
    <property type="molecule type" value="Genomic_DNA"/>
</dbReference>
<reference evidence="1" key="1">
    <citation type="journal article" date="2014" name="Int. J. Syst. Evol. Microbiol.">
        <title>Complete genome sequence of Corynebacterium casei LMG S-19264T (=DSM 44701T), isolated from a smear-ripened cheese.</title>
        <authorList>
            <consortium name="US DOE Joint Genome Institute (JGI-PGF)"/>
            <person name="Walter F."/>
            <person name="Albersmeier A."/>
            <person name="Kalinowski J."/>
            <person name="Ruckert C."/>
        </authorList>
    </citation>
    <scope>NUCLEOTIDE SEQUENCE</scope>
    <source>
        <strain evidence="1">JCM 4633</strain>
    </source>
</reference>
<reference evidence="1" key="2">
    <citation type="submission" date="2020-09" db="EMBL/GenBank/DDBJ databases">
        <authorList>
            <person name="Sun Q."/>
            <person name="Ohkuma M."/>
        </authorList>
    </citation>
    <scope>NUCLEOTIDE SEQUENCE</scope>
    <source>
        <strain evidence="1">JCM 4633</strain>
    </source>
</reference>
<sequence length="43" mass="5068">MTVDNASSLAIVFRVVRFRTACGVCCYDFDRCYFFDFFDFFDG</sequence>
<proteinExistence type="predicted"/>
<accession>A0A918TMU6</accession>
<dbReference type="AlphaFoldDB" id="A0A918TMU6"/>
<name>A0A918TMU6_STRCJ</name>
<evidence type="ECO:0000313" key="2">
    <source>
        <dbReference type="Proteomes" id="UP000646244"/>
    </source>
</evidence>
<dbReference type="Proteomes" id="UP000646244">
    <property type="component" value="Unassembled WGS sequence"/>
</dbReference>
<comment type="caution">
    <text evidence="1">The sequence shown here is derived from an EMBL/GenBank/DDBJ whole genome shotgun (WGS) entry which is preliminary data.</text>
</comment>
<protein>
    <submittedName>
        <fullName evidence="1">Uncharacterized protein</fullName>
    </submittedName>
</protein>
<organism evidence="1 2">
    <name type="scientific">Streptomyces cinnamoneus</name>
    <name type="common">Streptoverticillium cinnamoneum</name>
    <dbReference type="NCBI Taxonomy" id="53446"/>
    <lineage>
        <taxon>Bacteria</taxon>
        <taxon>Bacillati</taxon>
        <taxon>Actinomycetota</taxon>
        <taxon>Actinomycetes</taxon>
        <taxon>Kitasatosporales</taxon>
        <taxon>Streptomycetaceae</taxon>
        <taxon>Streptomyces</taxon>
        <taxon>Streptomyces cinnamoneus group</taxon>
    </lineage>
</organism>
<evidence type="ECO:0000313" key="1">
    <source>
        <dbReference type="EMBL" id="GHC55361.1"/>
    </source>
</evidence>